<protein>
    <recommendedName>
        <fullName evidence="1">Gamma-glutamyl-hercynylcysteine sulfoxide hydrolase</fullName>
        <ecNumber evidence="1">3.5.1.118</ecNumber>
    </recommendedName>
    <alternativeName>
        <fullName evidence="1">Gamma-glutamyl hercynylcysteine S-oxide hydrolase</fullName>
    </alternativeName>
</protein>
<dbReference type="Proteomes" id="UP001500665">
    <property type="component" value="Unassembled WGS sequence"/>
</dbReference>
<reference evidence="4" key="1">
    <citation type="journal article" date="2019" name="Int. J. Syst. Evol. Microbiol.">
        <title>The Global Catalogue of Microorganisms (GCM) 10K type strain sequencing project: providing services to taxonomists for standard genome sequencing and annotation.</title>
        <authorList>
            <consortium name="The Broad Institute Genomics Platform"/>
            <consortium name="The Broad Institute Genome Sequencing Center for Infectious Disease"/>
            <person name="Wu L."/>
            <person name="Ma J."/>
        </authorList>
    </citation>
    <scope>NUCLEOTIDE SEQUENCE [LARGE SCALE GENOMIC DNA]</scope>
    <source>
        <strain evidence="4">JCM 10696</strain>
    </source>
</reference>
<name>A0ABP4BCQ9_9ACTN</name>
<keyword evidence="1" id="KW-0315">Glutamine amidotransferase</keyword>
<comment type="function">
    <text evidence="1">Catalyzes the hydrolysis of the gamma-glutamyl amide bond of hercynyl-gamma-L-glutamyl-L-cysteine sulfoxide to produce hercynylcysteine sulfoxide, a step in the biosynthesis pathway of ergothioneine.</text>
</comment>
<dbReference type="NCBIfam" id="TIGR03442">
    <property type="entry name" value="ergothioneine biosynthesis protein EgtC"/>
    <property type="match status" value="1"/>
</dbReference>
<comment type="pathway">
    <text evidence="1">Amino-acid biosynthesis; ergothioneine biosynthesis.</text>
</comment>
<dbReference type="InterPro" id="IPR017932">
    <property type="entry name" value="GATase_2_dom"/>
</dbReference>
<accession>A0ABP4BCQ9</accession>
<dbReference type="InterPro" id="IPR029055">
    <property type="entry name" value="Ntn_hydrolases_N"/>
</dbReference>
<keyword evidence="1" id="KW-0378">Hydrolase</keyword>
<dbReference type="PANTHER" id="PTHR43187:SF2">
    <property type="entry name" value="GAMMA-GLUTAMYL-HERCYNYLCYSTEINE SULFOXIDE HYDROLASE"/>
    <property type="match status" value="1"/>
</dbReference>
<evidence type="ECO:0000313" key="4">
    <source>
        <dbReference type="Proteomes" id="UP001500665"/>
    </source>
</evidence>
<evidence type="ECO:0000256" key="1">
    <source>
        <dbReference type="HAMAP-Rule" id="MF_02036"/>
    </source>
</evidence>
<dbReference type="Gene3D" id="3.60.20.10">
    <property type="entry name" value="Glutamine Phosphoribosylpyrophosphate, subunit 1, domain 1"/>
    <property type="match status" value="1"/>
</dbReference>
<feature type="domain" description="Glutamine amidotransferase type-2" evidence="2">
    <location>
        <begin position="2"/>
        <end position="236"/>
    </location>
</feature>
<dbReference type="EMBL" id="BAAAHH010000007">
    <property type="protein sequence ID" value="GAA0947513.1"/>
    <property type="molecule type" value="Genomic_DNA"/>
</dbReference>
<dbReference type="PROSITE" id="PS51278">
    <property type="entry name" value="GATASE_TYPE_2"/>
    <property type="match status" value="1"/>
</dbReference>
<comment type="caution">
    <text evidence="3">The sequence shown here is derived from an EMBL/GenBank/DDBJ whole genome shotgun (WGS) entry which is preliminary data.</text>
</comment>
<sequence length="244" mass="26388">MCRHLAYLGPPRSLHSLVYGPAHSLERQSYAPKMNIGNVLNADGFGVGWYAGDRLVRYRRSQPMWTDVSFAELSEILQSSCAVAAVRSATVGFPVDESSAQPFRCERWLFSHNGKVEGFGAVEAKLRELAGDLSLVPEARAPLDSALLFARAVRAWRGGLGLAEGLAETVRTVTAIAPGRYNLLASDGASLAATTWGDSLFVRSADHAVVIASEPYDDSPAWQRIPDRSLVAADRNGIAVHPLR</sequence>
<dbReference type="CDD" id="cd01908">
    <property type="entry name" value="YafJ"/>
    <property type="match status" value="1"/>
</dbReference>
<dbReference type="EC" id="3.5.1.118" evidence="1"/>
<evidence type="ECO:0000259" key="2">
    <source>
        <dbReference type="PROSITE" id="PS51278"/>
    </source>
</evidence>
<comment type="catalytic activity">
    <reaction evidence="1">
        <text>gamma-L-glutamyl-hercynylcysteine S-oxide + H2O = S-(hercyn-2-yl)-L-cysteine S-oxide + L-glutamate</text>
        <dbReference type="Rhea" id="RHEA:42684"/>
        <dbReference type="ChEBI" id="CHEBI:15377"/>
        <dbReference type="ChEBI" id="CHEBI:29985"/>
        <dbReference type="ChEBI" id="CHEBI:82703"/>
        <dbReference type="ChEBI" id="CHEBI:82706"/>
        <dbReference type="EC" id="3.5.1.118"/>
    </reaction>
</comment>
<organism evidence="3 4">
    <name type="scientific">Actinocorallia libanotica</name>
    <dbReference type="NCBI Taxonomy" id="46162"/>
    <lineage>
        <taxon>Bacteria</taxon>
        <taxon>Bacillati</taxon>
        <taxon>Actinomycetota</taxon>
        <taxon>Actinomycetes</taxon>
        <taxon>Streptosporangiales</taxon>
        <taxon>Thermomonosporaceae</taxon>
        <taxon>Actinocorallia</taxon>
    </lineage>
</organism>
<proteinExistence type="inferred from homology"/>
<dbReference type="SUPFAM" id="SSF56235">
    <property type="entry name" value="N-terminal nucleophile aminohydrolases (Ntn hydrolases)"/>
    <property type="match status" value="1"/>
</dbReference>
<dbReference type="HAMAP" id="MF_02036">
    <property type="entry name" value="EgtC"/>
    <property type="match status" value="1"/>
</dbReference>
<dbReference type="RefSeq" id="WP_344239716.1">
    <property type="nucleotide sequence ID" value="NZ_BAAAHH010000007.1"/>
</dbReference>
<dbReference type="Pfam" id="PF13522">
    <property type="entry name" value="GATase_6"/>
    <property type="match status" value="1"/>
</dbReference>
<keyword evidence="4" id="KW-1185">Reference proteome</keyword>
<dbReference type="InterPro" id="IPR052373">
    <property type="entry name" value="Gamma-glu_amide_hydrolase"/>
</dbReference>
<dbReference type="InterPro" id="IPR017808">
    <property type="entry name" value="EgtC"/>
</dbReference>
<dbReference type="PANTHER" id="PTHR43187">
    <property type="entry name" value="GLUTAMINE AMIDOTRANSFERASE DUG3-RELATED"/>
    <property type="match status" value="1"/>
</dbReference>
<evidence type="ECO:0000313" key="3">
    <source>
        <dbReference type="EMBL" id="GAA0947513.1"/>
    </source>
</evidence>
<gene>
    <name evidence="3" type="primary">egtC_1</name>
    <name evidence="1" type="synonym">egtC</name>
    <name evidence="3" type="ORF">GCM10009550_23030</name>
</gene>
<dbReference type="InterPro" id="IPR032889">
    <property type="entry name" value="EgtC_Actinobacteria"/>
</dbReference>